<keyword evidence="2" id="KW-1185">Reference proteome</keyword>
<comment type="caution">
    <text evidence="1">The sequence shown here is derived from an EMBL/GenBank/DDBJ whole genome shotgun (WGS) entry which is preliminary data.</text>
</comment>
<dbReference type="EMBL" id="JAGKQM010000018">
    <property type="protein sequence ID" value="KAH0866006.1"/>
    <property type="molecule type" value="Genomic_DNA"/>
</dbReference>
<name>A0ABQ7YFM7_BRANA</name>
<sequence>MDERFFFLSSHILYFLKRKRVLLSRKGNLDTSADLALSGFVMSDPNQSVKRMIGRGSDPIHNKC</sequence>
<proteinExistence type="predicted"/>
<evidence type="ECO:0000313" key="1">
    <source>
        <dbReference type="EMBL" id="KAH0866006.1"/>
    </source>
</evidence>
<organism evidence="1 2">
    <name type="scientific">Brassica napus</name>
    <name type="common">Rape</name>
    <dbReference type="NCBI Taxonomy" id="3708"/>
    <lineage>
        <taxon>Eukaryota</taxon>
        <taxon>Viridiplantae</taxon>
        <taxon>Streptophyta</taxon>
        <taxon>Embryophyta</taxon>
        <taxon>Tracheophyta</taxon>
        <taxon>Spermatophyta</taxon>
        <taxon>Magnoliopsida</taxon>
        <taxon>eudicotyledons</taxon>
        <taxon>Gunneridae</taxon>
        <taxon>Pentapetalae</taxon>
        <taxon>rosids</taxon>
        <taxon>malvids</taxon>
        <taxon>Brassicales</taxon>
        <taxon>Brassicaceae</taxon>
        <taxon>Brassiceae</taxon>
        <taxon>Brassica</taxon>
    </lineage>
</organism>
<reference evidence="1 2" key="1">
    <citation type="submission" date="2021-05" db="EMBL/GenBank/DDBJ databases">
        <title>Genome Assembly of Synthetic Allotetraploid Brassica napus Reveals Homoeologous Exchanges between Subgenomes.</title>
        <authorList>
            <person name="Davis J.T."/>
        </authorList>
    </citation>
    <scope>NUCLEOTIDE SEQUENCE [LARGE SCALE GENOMIC DNA]</scope>
    <source>
        <strain evidence="2">cv. Da-Ae</strain>
        <tissue evidence="1">Seedling</tissue>
    </source>
</reference>
<protein>
    <submittedName>
        <fullName evidence="1">Uncharacterized protein</fullName>
    </submittedName>
</protein>
<dbReference type="Proteomes" id="UP000824890">
    <property type="component" value="Unassembled WGS sequence"/>
</dbReference>
<gene>
    <name evidence="1" type="ORF">HID58_083217</name>
</gene>
<accession>A0ABQ7YFM7</accession>
<evidence type="ECO:0000313" key="2">
    <source>
        <dbReference type="Proteomes" id="UP000824890"/>
    </source>
</evidence>